<evidence type="ECO:0000313" key="21">
    <source>
        <dbReference type="EMBL" id="NOJ13447.1"/>
    </source>
</evidence>
<evidence type="ECO:0000313" key="26">
    <source>
        <dbReference type="Proteomes" id="UP000235405"/>
    </source>
</evidence>
<dbReference type="Pfam" id="PF18429">
    <property type="entry name" value="DUF5609"/>
    <property type="match status" value="1"/>
</dbReference>
<sequence>MDAQKYLPIKRHTTLLTRLPETRFASQLAKAKANWIVFGEYLSPQSFDDIDFFTGTYNTILDTWKVGHYEVALMSGNLTPAHEEILQALKLDYACLSEVPDLSKPGLIVMDMDSTAIQIECIDEIAKLAGVGELVSEITERAMQGELDFEQSLRQRVGALKGADESILEQVRQSLPFMPDLVELVNTLNKLGWKTAIASGGFTYFSDYLKDTLDLDHAQSNTLEIINGKLTGEVLGDVVSAQTKADILVELAEEYELELHNTVAVGDGANDLVMMGSAGLGIAYHAKPKVEQQAQTAVRYAGLGGVLCILSGVLAKQQKISWQAKP</sequence>
<dbReference type="InterPro" id="IPR004469">
    <property type="entry name" value="PSP"/>
</dbReference>
<proteinExistence type="inferred from homology"/>
<keyword evidence="7" id="KW-0479">Metal-binding</keyword>
<evidence type="ECO:0000313" key="17">
    <source>
        <dbReference type="EMBL" id="MDH5921471.1"/>
    </source>
</evidence>
<dbReference type="GO" id="GO:0005737">
    <property type="term" value="C:cytoplasm"/>
    <property type="evidence" value="ECO:0007669"/>
    <property type="project" value="TreeGrafter"/>
</dbReference>
<evidence type="ECO:0000256" key="10">
    <source>
        <dbReference type="ARBA" id="ARBA00023299"/>
    </source>
</evidence>
<dbReference type="EC" id="3.1.3.3" evidence="4"/>
<feature type="active site" description="Nucleophile" evidence="14">
    <location>
        <position position="111"/>
    </location>
</feature>
<dbReference type="Proteomes" id="UP000244080">
    <property type="component" value="Unassembled WGS sequence"/>
</dbReference>
<evidence type="ECO:0000256" key="6">
    <source>
        <dbReference type="ARBA" id="ARBA00022605"/>
    </source>
</evidence>
<dbReference type="PANTHER" id="PTHR43344">
    <property type="entry name" value="PHOSPHOSERINE PHOSPHATASE"/>
    <property type="match status" value="1"/>
</dbReference>
<reference evidence="27 28" key="4">
    <citation type="submission" date="2017-11" db="EMBL/GenBank/DDBJ databases">
        <title>Population delineation of vibrios coincides with oyster pathogenicity.</title>
        <authorList>
            <person name="Bruto M."/>
            <person name="Labreuche Y."/>
            <person name="James A."/>
            <person name="Piel D."/>
            <person name="Chenivesse S."/>
            <person name="Petton B."/>
            <person name="Polz M.F."/>
            <person name="Le Roux F."/>
        </authorList>
    </citation>
    <scope>NUCLEOTIDE SEQUENCE [LARGE SCALE GENOMIC DNA]</scope>
    <source>
        <strain evidence="23 27">1F_55</strain>
        <strain evidence="24 28">FF_144</strain>
    </source>
</reference>
<evidence type="ECO:0000256" key="12">
    <source>
        <dbReference type="ARBA" id="ARBA00048138"/>
    </source>
</evidence>
<dbReference type="Proteomes" id="UP000244197">
    <property type="component" value="Unassembled WGS sequence"/>
</dbReference>
<dbReference type="GO" id="GO:0006564">
    <property type="term" value="P:L-serine biosynthetic process"/>
    <property type="evidence" value="ECO:0007669"/>
    <property type="project" value="UniProtKB-KW"/>
</dbReference>
<protein>
    <recommendedName>
        <fullName evidence="5">Phosphoserine phosphatase</fullName>
        <ecNumber evidence="4">3.1.3.3</ecNumber>
    </recommendedName>
    <alternativeName>
        <fullName evidence="11">O-phosphoserine phosphohydrolase</fullName>
    </alternativeName>
</protein>
<dbReference type="InterPro" id="IPR050582">
    <property type="entry name" value="HAD-like_SerB"/>
</dbReference>
<dbReference type="GO" id="GO:0036424">
    <property type="term" value="F:L-phosphoserine phosphatase activity"/>
    <property type="evidence" value="ECO:0007669"/>
    <property type="project" value="InterPro"/>
</dbReference>
<evidence type="ECO:0000313" key="23">
    <source>
        <dbReference type="EMBL" id="PTP12004.1"/>
    </source>
</evidence>
<dbReference type="NCBIfam" id="NF008350">
    <property type="entry name" value="PRK11133.1"/>
    <property type="match status" value="1"/>
</dbReference>
<evidence type="ECO:0000313" key="30">
    <source>
        <dbReference type="Proteomes" id="UP001569200"/>
    </source>
</evidence>
<dbReference type="SFLD" id="SFLDG01137">
    <property type="entry name" value="C1.6.1:_Phosphoserine_Phosphat"/>
    <property type="match status" value="1"/>
</dbReference>
<evidence type="ECO:0000313" key="25">
    <source>
        <dbReference type="Proteomes" id="UP000050463"/>
    </source>
</evidence>
<dbReference type="Proteomes" id="UP001159663">
    <property type="component" value="Unassembled WGS sequence"/>
</dbReference>
<keyword evidence="9" id="KW-0460">Magnesium</keyword>
<evidence type="ECO:0000313" key="29">
    <source>
        <dbReference type="Proteomes" id="UP000519158"/>
    </source>
</evidence>
<feature type="active site" description="Proton donor" evidence="14">
    <location>
        <position position="113"/>
    </location>
</feature>
<evidence type="ECO:0000313" key="28">
    <source>
        <dbReference type="Proteomes" id="UP000244197"/>
    </source>
</evidence>
<dbReference type="SFLD" id="SFLDS00003">
    <property type="entry name" value="Haloacid_Dehalogenase"/>
    <property type="match status" value="1"/>
</dbReference>
<dbReference type="Proteomes" id="UP000050463">
    <property type="component" value="Unassembled WGS sequence"/>
</dbReference>
<comment type="similarity">
    <text evidence="3">Belongs to the HAD-like hydrolase superfamily. SerB family.</text>
</comment>
<dbReference type="FunFam" id="3.40.50.1000:FF:000048">
    <property type="entry name" value="Phosphoserine phosphatase"/>
    <property type="match status" value="1"/>
</dbReference>
<dbReference type="SFLD" id="SFLDG01136">
    <property type="entry name" value="C1.6:_Phosphoserine_Phosphatas"/>
    <property type="match status" value="1"/>
</dbReference>
<dbReference type="GO" id="GO:0000287">
    <property type="term" value="F:magnesium ion binding"/>
    <property type="evidence" value="ECO:0007669"/>
    <property type="project" value="TreeGrafter"/>
</dbReference>
<comment type="pathway">
    <text evidence="2">Amino-acid biosynthesis; L-serine biosynthesis; L-serine from 3-phospho-D-glycerate: step 3/3.</text>
</comment>
<dbReference type="EMBL" id="JAKMYX010000033">
    <property type="protein sequence ID" value="MDH5921471.1"/>
    <property type="molecule type" value="Genomic_DNA"/>
</dbReference>
<evidence type="ECO:0000256" key="14">
    <source>
        <dbReference type="PIRSR" id="PIRSR604469-1"/>
    </source>
</evidence>
<comment type="caution">
    <text evidence="21">The sequence shown here is derived from an EMBL/GenBank/DDBJ whole genome shotgun (WGS) entry which is preliminary data.</text>
</comment>
<evidence type="ECO:0000256" key="5">
    <source>
        <dbReference type="ARBA" id="ARBA00015196"/>
    </source>
</evidence>
<evidence type="ECO:0000313" key="22">
    <source>
        <dbReference type="EMBL" id="PMF20680.1"/>
    </source>
</evidence>
<keyword evidence="6" id="KW-0028">Amino-acid biosynthesis</keyword>
<reference evidence="22" key="3">
    <citation type="submission" date="2016-07" db="EMBL/GenBank/DDBJ databases">
        <authorList>
            <person name="Wan K."/>
            <person name="Booth B."/>
            <person name="Spirohn K."/>
            <person name="Hao T."/>
            <person name="Hu Y."/>
            <person name="Calderwood M."/>
            <person name="Hill D."/>
            <person name="Mohr S."/>
            <person name="Vidal M."/>
            <person name="Celniker S."/>
            <person name="Perrimon N."/>
        </authorList>
    </citation>
    <scope>NUCLEOTIDE SEQUENCE</scope>
    <source>
        <strain evidence="22">10N.286.54.F3</strain>
    </source>
</reference>
<keyword evidence="30" id="KW-1185">Reference proteome</keyword>
<dbReference type="EMBL" id="JAUYVK010000002">
    <property type="protein sequence ID" value="MDP2488071.1"/>
    <property type="molecule type" value="Genomic_DNA"/>
</dbReference>
<comment type="cofactor">
    <cofactor evidence="1">
        <name>Mg(2+)</name>
        <dbReference type="ChEBI" id="CHEBI:18420"/>
    </cofactor>
</comment>
<evidence type="ECO:0000256" key="13">
    <source>
        <dbReference type="ARBA" id="ARBA00048523"/>
    </source>
</evidence>
<reference evidence="20 30" key="9">
    <citation type="submission" date="2024-06" db="EMBL/GenBank/DDBJ databases">
        <authorList>
            <person name="Steensen K."/>
            <person name="Seneca J."/>
            <person name="Bartlau N."/>
            <person name="Yu A.X."/>
            <person name="Polz M.F."/>
        </authorList>
    </citation>
    <scope>NUCLEOTIDE SEQUENCE [LARGE SCALE GENOMIC DNA]</scope>
    <source>
        <strain evidence="20 30">1F145</strain>
    </source>
</reference>
<evidence type="ECO:0000256" key="4">
    <source>
        <dbReference type="ARBA" id="ARBA00012640"/>
    </source>
</evidence>
<dbReference type="PANTHER" id="PTHR43344:SF2">
    <property type="entry name" value="PHOSPHOSERINE PHOSPHATASE"/>
    <property type="match status" value="1"/>
</dbReference>
<keyword evidence="8 21" id="KW-0378">Hydrolase</keyword>
<name>A0A0P6Z7A9_VIBSP</name>
<organism evidence="21 29">
    <name type="scientific">Vibrio splendidus</name>
    <dbReference type="NCBI Taxonomy" id="29497"/>
    <lineage>
        <taxon>Bacteria</taxon>
        <taxon>Pseudomonadati</taxon>
        <taxon>Pseudomonadota</taxon>
        <taxon>Gammaproteobacteria</taxon>
        <taxon>Vibrionales</taxon>
        <taxon>Vibrionaceae</taxon>
        <taxon>Vibrio</taxon>
    </lineage>
</organism>
<dbReference type="RefSeq" id="WP_004734472.1">
    <property type="nucleotide sequence ID" value="NZ_CAWMQV010000141.1"/>
</dbReference>
<evidence type="ECO:0000313" key="19">
    <source>
        <dbReference type="EMBL" id="MDP2501567.1"/>
    </source>
</evidence>
<dbReference type="Gene3D" id="3.30.70.2020">
    <property type="match status" value="1"/>
</dbReference>
<dbReference type="Gene3D" id="3.40.50.1000">
    <property type="entry name" value="HAD superfamily/HAD-like"/>
    <property type="match status" value="1"/>
</dbReference>
<evidence type="ECO:0000259" key="15">
    <source>
        <dbReference type="Pfam" id="PF18429"/>
    </source>
</evidence>
<evidence type="ECO:0000313" key="27">
    <source>
        <dbReference type="Proteomes" id="UP000244080"/>
    </source>
</evidence>
<evidence type="ECO:0000313" key="16">
    <source>
        <dbReference type="EMBL" id="KPL93791.1"/>
    </source>
</evidence>
<dbReference type="EMBL" id="PIGA01000065">
    <property type="protein sequence ID" value="PTP12004.1"/>
    <property type="molecule type" value="Genomic_DNA"/>
</dbReference>
<dbReference type="Gene3D" id="1.10.150.210">
    <property type="entry name" value="Phosphoserine phosphatase, domain 2"/>
    <property type="match status" value="1"/>
</dbReference>
<comment type="catalytic activity">
    <reaction evidence="13">
        <text>O-phospho-D-serine + H2O = D-serine + phosphate</text>
        <dbReference type="Rhea" id="RHEA:24873"/>
        <dbReference type="ChEBI" id="CHEBI:15377"/>
        <dbReference type="ChEBI" id="CHEBI:35247"/>
        <dbReference type="ChEBI" id="CHEBI:43474"/>
        <dbReference type="ChEBI" id="CHEBI:58680"/>
        <dbReference type="EC" id="3.1.3.3"/>
    </reaction>
</comment>
<evidence type="ECO:0000256" key="7">
    <source>
        <dbReference type="ARBA" id="ARBA00022723"/>
    </source>
</evidence>
<dbReference type="EMBL" id="VTXL01000009">
    <property type="protein sequence ID" value="NOJ13447.1"/>
    <property type="molecule type" value="Genomic_DNA"/>
</dbReference>
<dbReference type="EMBL" id="JBGOOW010000005">
    <property type="protein sequence ID" value="MEZ8180519.1"/>
    <property type="molecule type" value="Genomic_DNA"/>
</dbReference>
<dbReference type="Pfam" id="PF00702">
    <property type="entry name" value="Hydrolase"/>
    <property type="match status" value="1"/>
</dbReference>
<reference evidence="22" key="5">
    <citation type="journal article" date="2018" name="Nature">
        <title>A major lineage of non-tailed dsDNA viruses as unrecognized killers of marine bacteria.</title>
        <authorList>
            <person name="Kauffman K.M."/>
            <person name="Hussain F.A."/>
            <person name="Yang J."/>
            <person name="Arevalo P."/>
            <person name="Brown J.M."/>
            <person name="Chang W.K."/>
            <person name="VanInsberghe D."/>
            <person name="Elsherbini J."/>
            <person name="Sharma R.S."/>
            <person name="Cutler M.B."/>
            <person name="Kelly L."/>
            <person name="Polz M.F."/>
        </authorList>
    </citation>
    <scope>NUCLEOTIDE SEQUENCE</scope>
    <source>
        <strain evidence="22">10N.286.54.F3</strain>
    </source>
</reference>
<dbReference type="CDD" id="cd07500">
    <property type="entry name" value="HAD_PSP"/>
    <property type="match status" value="1"/>
</dbReference>
<reference evidence="16 25" key="1">
    <citation type="submission" date="2015-08" db="EMBL/GenBank/DDBJ databases">
        <title>Draft Genome Sequence of Vibrio splendidus UCD-SED7.</title>
        <authorList>
            <person name="Lee R.D."/>
            <person name="Lang J.M."/>
            <person name="Coil D.A."/>
            <person name="Jospin G."/>
            <person name="Eisen J.A."/>
        </authorList>
    </citation>
    <scope>NUCLEOTIDE SEQUENCE [LARGE SCALE GENOMIC DNA]</scope>
    <source>
        <strain evidence="16 25">UCD-SED7</strain>
    </source>
</reference>
<reference evidence="17" key="7">
    <citation type="submission" date="2022-01" db="EMBL/GenBank/DDBJ databases">
        <title>Vibrio aestuarianus Clade A and Clade B isolates are associated with Pacific oyster (Crassostrea gigas) disease outbreaks across Ireland.</title>
        <authorList>
            <person name="Coyle N."/>
            <person name="O'Toole C."/>
            <person name="Thomas J.C.L."/>
            <person name="Ryder D."/>
            <person name="Cheslett D."/>
            <person name="Feist S."/>
            <person name="Bean T."/>
            <person name="Joseph A."/>
            <person name="Waina A."/>
            <person name="Feil E."/>
            <person name="Verner-Jeffreys D.W."/>
        </authorList>
    </citation>
    <scope>NUCLEOTIDE SEQUENCE</scope>
    <source>
        <strain evidence="17">S/17/14 A</strain>
    </source>
</reference>
<reference evidence="21 29" key="6">
    <citation type="submission" date="2019-09" db="EMBL/GenBank/DDBJ databases">
        <title>Draft genome sequencing and comparative genomics of hatchery-associated Vibrios.</title>
        <authorList>
            <person name="Kehlet-Delgado H."/>
            <person name="Mueller R.S."/>
        </authorList>
    </citation>
    <scope>NUCLEOTIDE SEQUENCE [LARGE SCALE GENOMIC DNA]</scope>
    <source>
        <strain evidence="21 29">99-70-13A3</strain>
    </source>
</reference>
<evidence type="ECO:0000256" key="2">
    <source>
        <dbReference type="ARBA" id="ARBA00005135"/>
    </source>
</evidence>
<dbReference type="Proteomes" id="UP001569200">
    <property type="component" value="Unassembled WGS sequence"/>
</dbReference>
<gene>
    <name evidence="17" type="primary">serB</name>
    <name evidence="20" type="ORF">ACED33_07525</name>
    <name evidence="16" type="ORF">AN168_14355</name>
    <name evidence="22" type="ORF">BCV19_01000</name>
    <name evidence="24" type="ORF">CWO07_05195</name>
    <name evidence="23" type="ORF">CWO36_23870</name>
    <name evidence="21" type="ORF">F0234_11840</name>
    <name evidence="17" type="ORF">L8R85_10595</name>
    <name evidence="18" type="ORF">Q8W38_01900</name>
    <name evidence="19" type="ORF">Q8W42_12690</name>
</gene>
<dbReference type="Proteomes" id="UP001177883">
    <property type="component" value="Unassembled WGS sequence"/>
</dbReference>
<dbReference type="SFLD" id="SFLDF00029">
    <property type="entry name" value="phosphoserine_phosphatase"/>
    <property type="match status" value="1"/>
</dbReference>
<dbReference type="InterPro" id="IPR023214">
    <property type="entry name" value="HAD_sf"/>
</dbReference>
<evidence type="ECO:0000256" key="11">
    <source>
        <dbReference type="ARBA" id="ARBA00031693"/>
    </source>
</evidence>
<dbReference type="EMBL" id="JAUYVL010000006">
    <property type="protein sequence ID" value="MDP2501567.1"/>
    <property type="molecule type" value="Genomic_DNA"/>
</dbReference>
<comment type="catalytic activity">
    <reaction evidence="12">
        <text>O-phospho-L-serine + H2O = L-serine + phosphate</text>
        <dbReference type="Rhea" id="RHEA:21208"/>
        <dbReference type="ChEBI" id="CHEBI:15377"/>
        <dbReference type="ChEBI" id="CHEBI:33384"/>
        <dbReference type="ChEBI" id="CHEBI:43474"/>
        <dbReference type="ChEBI" id="CHEBI:57524"/>
        <dbReference type="EC" id="3.1.3.3"/>
    </reaction>
</comment>
<dbReference type="UniPathway" id="UPA00135">
    <property type="reaction ID" value="UER00198"/>
</dbReference>
<accession>A0A0P6Z7A9</accession>
<reference evidence="18" key="8">
    <citation type="submission" date="2023-07" db="EMBL/GenBank/DDBJ databases">
        <title>Genome content predicts the carbon catabolic preferences of heterotrophic bacteria.</title>
        <authorList>
            <person name="Gralka M."/>
        </authorList>
    </citation>
    <scope>NUCLEOTIDE SEQUENCE</scope>
    <source>
        <strain evidence="19">6E02</strain>
        <strain evidence="18">6E03</strain>
    </source>
</reference>
<dbReference type="AlphaFoldDB" id="A0A0P6Z7A9"/>
<dbReference type="Proteomes" id="UP000519158">
    <property type="component" value="Unassembled WGS sequence"/>
</dbReference>
<dbReference type="Proteomes" id="UP001177935">
    <property type="component" value="Unassembled WGS sequence"/>
</dbReference>
<evidence type="ECO:0000256" key="1">
    <source>
        <dbReference type="ARBA" id="ARBA00001946"/>
    </source>
</evidence>
<evidence type="ECO:0000256" key="3">
    <source>
        <dbReference type="ARBA" id="ARBA00009184"/>
    </source>
</evidence>
<dbReference type="EMBL" id="MCSW01000178">
    <property type="protein sequence ID" value="PMF20680.1"/>
    <property type="molecule type" value="Genomic_DNA"/>
</dbReference>
<keyword evidence="10" id="KW-0718">Serine biosynthesis</keyword>
<dbReference type="InterPro" id="IPR041449">
    <property type="entry name" value="SerB_N"/>
</dbReference>
<dbReference type="InterPro" id="IPR036412">
    <property type="entry name" value="HAD-like_sf"/>
</dbReference>
<dbReference type="NCBIfam" id="TIGR00338">
    <property type="entry name" value="serB"/>
    <property type="match status" value="1"/>
</dbReference>
<evidence type="ECO:0000313" key="20">
    <source>
        <dbReference type="EMBL" id="MEZ8180519.1"/>
    </source>
</evidence>
<dbReference type="SUPFAM" id="SSF56784">
    <property type="entry name" value="HAD-like"/>
    <property type="match status" value="1"/>
</dbReference>
<evidence type="ECO:0000256" key="9">
    <source>
        <dbReference type="ARBA" id="ARBA00022842"/>
    </source>
</evidence>
<dbReference type="Proteomes" id="UP000235405">
    <property type="component" value="Unassembled WGS sequence"/>
</dbReference>
<dbReference type="FunFam" id="1.10.150.210:FF:000001">
    <property type="entry name" value="Phosphoserine phosphatase"/>
    <property type="match status" value="1"/>
</dbReference>
<evidence type="ECO:0000256" key="8">
    <source>
        <dbReference type="ARBA" id="ARBA00022801"/>
    </source>
</evidence>
<reference evidence="26" key="2">
    <citation type="submission" date="2016-07" db="EMBL/GenBank/DDBJ databases">
        <title>Nontailed viruses are major unrecognized killers of bacteria in the ocean.</title>
        <authorList>
            <person name="Kauffman K."/>
            <person name="Hussain F."/>
            <person name="Yang J."/>
            <person name="Arevalo P."/>
            <person name="Brown J."/>
            <person name="Cutler M."/>
            <person name="Kelly L."/>
            <person name="Polz M.F."/>
        </authorList>
    </citation>
    <scope>NUCLEOTIDE SEQUENCE [LARGE SCALE GENOMIC DNA]</scope>
    <source>
        <strain evidence="26">10N.286.54.F3</strain>
    </source>
</reference>
<dbReference type="EMBL" id="LIZK01000005">
    <property type="protein sequence ID" value="KPL93791.1"/>
    <property type="molecule type" value="Genomic_DNA"/>
</dbReference>
<dbReference type="EMBL" id="PIFK01000008">
    <property type="protein sequence ID" value="PTP38405.1"/>
    <property type="molecule type" value="Genomic_DNA"/>
</dbReference>
<dbReference type="NCBIfam" id="TIGR01488">
    <property type="entry name" value="HAD-SF-IB"/>
    <property type="match status" value="1"/>
</dbReference>
<evidence type="ECO:0000313" key="24">
    <source>
        <dbReference type="EMBL" id="PTP38405.1"/>
    </source>
</evidence>
<evidence type="ECO:0000313" key="18">
    <source>
        <dbReference type="EMBL" id="MDP2488071.1"/>
    </source>
</evidence>
<feature type="domain" description="Phosphoserine phosphatase N-terminal" evidence="15">
    <location>
        <begin position="32"/>
        <end position="94"/>
    </location>
</feature>